<name>A0AAE0KRD6_9CHLO</name>
<dbReference type="Proteomes" id="UP001190700">
    <property type="component" value="Unassembled WGS sequence"/>
</dbReference>
<proteinExistence type="predicted"/>
<evidence type="ECO:0000313" key="2">
    <source>
        <dbReference type="EMBL" id="KAK3258016.1"/>
    </source>
</evidence>
<dbReference type="EMBL" id="LGRX02019894">
    <property type="protein sequence ID" value="KAK3258016.1"/>
    <property type="molecule type" value="Genomic_DNA"/>
</dbReference>
<keyword evidence="3" id="KW-1185">Reference proteome</keyword>
<organism evidence="2 3">
    <name type="scientific">Cymbomonas tetramitiformis</name>
    <dbReference type="NCBI Taxonomy" id="36881"/>
    <lineage>
        <taxon>Eukaryota</taxon>
        <taxon>Viridiplantae</taxon>
        <taxon>Chlorophyta</taxon>
        <taxon>Pyramimonadophyceae</taxon>
        <taxon>Pyramimonadales</taxon>
        <taxon>Pyramimonadaceae</taxon>
        <taxon>Cymbomonas</taxon>
    </lineage>
</organism>
<evidence type="ECO:0000256" key="1">
    <source>
        <dbReference type="SAM" id="MobiDB-lite"/>
    </source>
</evidence>
<evidence type="ECO:0000313" key="3">
    <source>
        <dbReference type="Proteomes" id="UP001190700"/>
    </source>
</evidence>
<protein>
    <submittedName>
        <fullName evidence="2">Uncharacterized protein</fullName>
    </submittedName>
</protein>
<comment type="caution">
    <text evidence="2">The sequence shown here is derived from an EMBL/GenBank/DDBJ whole genome shotgun (WGS) entry which is preliminary data.</text>
</comment>
<accession>A0AAE0KRD6</accession>
<gene>
    <name evidence="2" type="ORF">CYMTET_32920</name>
</gene>
<feature type="region of interest" description="Disordered" evidence="1">
    <location>
        <begin position="50"/>
        <end position="75"/>
    </location>
</feature>
<dbReference type="AlphaFoldDB" id="A0AAE0KRD6"/>
<sequence>MQKHRFPDTHDTAWLIHAKVRYICAVLLMSATTATVPGQTSSAVANSALEENKVGEESPVMTVTPPPSRAKAKRCDGYFTETPDGYAALEDPALSPEELQAAFAKAAQSSQADR</sequence>
<reference evidence="2 3" key="1">
    <citation type="journal article" date="2015" name="Genome Biol. Evol.">
        <title>Comparative Genomics of a Bacterivorous Green Alga Reveals Evolutionary Causalities and Consequences of Phago-Mixotrophic Mode of Nutrition.</title>
        <authorList>
            <person name="Burns J.A."/>
            <person name="Paasch A."/>
            <person name="Narechania A."/>
            <person name="Kim E."/>
        </authorList>
    </citation>
    <scope>NUCLEOTIDE SEQUENCE [LARGE SCALE GENOMIC DNA]</scope>
    <source>
        <strain evidence="2 3">PLY_AMNH</strain>
    </source>
</reference>